<name>A0AA86GLC0_9SPHN</name>
<evidence type="ECO:0000259" key="6">
    <source>
        <dbReference type="PROSITE" id="PS50977"/>
    </source>
</evidence>
<keyword evidence="8" id="KW-1185">Reference proteome</keyword>
<feature type="domain" description="HTH tetR-type" evidence="6">
    <location>
        <begin position="15"/>
        <end position="75"/>
    </location>
</feature>
<dbReference type="SUPFAM" id="SSF48498">
    <property type="entry name" value="Tetracyclin repressor-like, C-terminal domain"/>
    <property type="match status" value="1"/>
</dbReference>
<evidence type="ECO:0000256" key="4">
    <source>
        <dbReference type="ARBA" id="ARBA00023163"/>
    </source>
</evidence>
<dbReference type="GO" id="GO:0000976">
    <property type="term" value="F:transcription cis-regulatory region binding"/>
    <property type="evidence" value="ECO:0007669"/>
    <property type="project" value="TreeGrafter"/>
</dbReference>
<evidence type="ECO:0000313" key="8">
    <source>
        <dbReference type="Proteomes" id="UP000058599"/>
    </source>
</evidence>
<dbReference type="InterPro" id="IPR001647">
    <property type="entry name" value="HTH_TetR"/>
</dbReference>
<dbReference type="InterPro" id="IPR009057">
    <property type="entry name" value="Homeodomain-like_sf"/>
</dbReference>
<evidence type="ECO:0000313" key="7">
    <source>
        <dbReference type="EMBL" id="AMG73443.1"/>
    </source>
</evidence>
<dbReference type="SUPFAM" id="SSF46689">
    <property type="entry name" value="Homeodomain-like"/>
    <property type="match status" value="1"/>
</dbReference>
<evidence type="ECO:0000256" key="1">
    <source>
        <dbReference type="ARBA" id="ARBA00022491"/>
    </source>
</evidence>
<dbReference type="PROSITE" id="PS50977">
    <property type="entry name" value="HTH_TETR_2"/>
    <property type="match status" value="1"/>
</dbReference>
<evidence type="ECO:0000256" key="5">
    <source>
        <dbReference type="PROSITE-ProRule" id="PRU00335"/>
    </source>
</evidence>
<dbReference type="KEGG" id="sgi:SGRAN_1050"/>
<accession>A0AA86GLC0</accession>
<keyword evidence="1" id="KW-0678">Repressor</keyword>
<keyword evidence="4" id="KW-0804">Transcription</keyword>
<keyword evidence="2" id="KW-0805">Transcription regulation</keyword>
<evidence type="ECO:0000256" key="3">
    <source>
        <dbReference type="ARBA" id="ARBA00023125"/>
    </source>
</evidence>
<keyword evidence="3 5" id="KW-0238">DNA-binding</keyword>
<reference evidence="7 8" key="1">
    <citation type="journal article" date="2016" name="BMC Genomics">
        <title>Genomic analysis of the nitrate-respiring Sphingopyxis granuli (formerly Sphingomonas macrogoltabida) strain TFA.</title>
        <authorList>
            <person name="Garcia-Romero I."/>
            <person name="Perez-Pulido A.J."/>
            <person name="Gonzalez-Flores Y.E."/>
            <person name="Reyes-Ramirez F."/>
            <person name="Santero E."/>
            <person name="Floriano B."/>
        </authorList>
    </citation>
    <scope>NUCLEOTIDE SEQUENCE [LARGE SCALE GENOMIC DNA]</scope>
    <source>
        <strain evidence="7 8">TFA</strain>
    </source>
</reference>
<dbReference type="GO" id="GO:0003700">
    <property type="term" value="F:DNA-binding transcription factor activity"/>
    <property type="evidence" value="ECO:0007669"/>
    <property type="project" value="TreeGrafter"/>
</dbReference>
<dbReference type="PANTHER" id="PTHR30055:SF175">
    <property type="entry name" value="HTH-TYPE TRANSCRIPTIONAL REPRESSOR KSTR2"/>
    <property type="match status" value="1"/>
</dbReference>
<dbReference type="InterPro" id="IPR036271">
    <property type="entry name" value="Tet_transcr_reg_TetR-rel_C_sf"/>
</dbReference>
<dbReference type="PANTHER" id="PTHR30055">
    <property type="entry name" value="HTH-TYPE TRANSCRIPTIONAL REGULATOR RUTR"/>
    <property type="match status" value="1"/>
</dbReference>
<proteinExistence type="predicted"/>
<dbReference type="InterPro" id="IPR050109">
    <property type="entry name" value="HTH-type_TetR-like_transc_reg"/>
</dbReference>
<dbReference type="AlphaFoldDB" id="A0AA86GLC0"/>
<protein>
    <submittedName>
        <fullName evidence="7">TetR family transcriptional regulator</fullName>
    </submittedName>
</protein>
<dbReference type="Gene3D" id="1.10.357.10">
    <property type="entry name" value="Tetracycline Repressor, domain 2"/>
    <property type="match status" value="1"/>
</dbReference>
<dbReference type="InterPro" id="IPR041490">
    <property type="entry name" value="KstR2_TetR_C"/>
</dbReference>
<dbReference type="Pfam" id="PF00440">
    <property type="entry name" value="TetR_N"/>
    <property type="match status" value="1"/>
</dbReference>
<organism evidence="7 8">
    <name type="scientific">Sphingopyxis granuli</name>
    <dbReference type="NCBI Taxonomy" id="267128"/>
    <lineage>
        <taxon>Bacteria</taxon>
        <taxon>Pseudomonadati</taxon>
        <taxon>Pseudomonadota</taxon>
        <taxon>Alphaproteobacteria</taxon>
        <taxon>Sphingomonadales</taxon>
        <taxon>Sphingomonadaceae</taxon>
        <taxon>Sphingopyxis</taxon>
    </lineage>
</organism>
<feature type="DNA-binding region" description="H-T-H motif" evidence="5">
    <location>
        <begin position="38"/>
        <end position="57"/>
    </location>
</feature>
<sequence>MQSPTVSPKRNRRYATRKLDVIQGAARVFARLGYHGSSLNDVANELGMTPAALYYYVRSKDELLLEANIYAAGKIKRAFLEICEDTDSSALRKIVIYFRFYAECMTDDFGRCLALTAPNDLPSPLREKSLEQRRELTDMVRRLIREGIAEGSIQSCDDRLLAFTLYAAANTLARWYANDGQQTAGELMDAMMMMLVNGLIHPPLPDGFPR</sequence>
<dbReference type="Gene3D" id="1.10.10.60">
    <property type="entry name" value="Homeodomain-like"/>
    <property type="match status" value="1"/>
</dbReference>
<gene>
    <name evidence="7" type="ORF">SGRAN_1050</name>
</gene>
<dbReference type="EMBL" id="CP012199">
    <property type="protein sequence ID" value="AMG73443.1"/>
    <property type="molecule type" value="Genomic_DNA"/>
</dbReference>
<dbReference type="RefSeq" id="WP_082737082.1">
    <property type="nucleotide sequence ID" value="NZ_CP012199.1"/>
</dbReference>
<dbReference type="Proteomes" id="UP000058599">
    <property type="component" value="Chromosome"/>
</dbReference>
<dbReference type="Pfam" id="PF17932">
    <property type="entry name" value="TetR_C_24"/>
    <property type="match status" value="1"/>
</dbReference>
<dbReference type="PRINTS" id="PR00455">
    <property type="entry name" value="HTHTETR"/>
</dbReference>
<evidence type="ECO:0000256" key="2">
    <source>
        <dbReference type="ARBA" id="ARBA00023015"/>
    </source>
</evidence>